<keyword evidence="6" id="KW-0614">Plasmid</keyword>
<accession>A0A1W6WV05</accession>
<dbReference type="InterPro" id="IPR052344">
    <property type="entry name" value="Transposase-related"/>
</dbReference>
<dbReference type="RefSeq" id="WP_000914670.1">
    <property type="nucleotide sequence ID" value="NZ_CP083129.1"/>
</dbReference>
<feature type="compositionally biased region" description="Basic residues" evidence="1">
    <location>
        <begin position="62"/>
        <end position="72"/>
    </location>
</feature>
<evidence type="ECO:0000256" key="1">
    <source>
        <dbReference type="SAM" id="MobiDB-lite"/>
    </source>
</evidence>
<keyword evidence="7" id="KW-1185">Reference proteome</keyword>
<evidence type="ECO:0000259" key="4">
    <source>
        <dbReference type="Pfam" id="PF20042"/>
    </source>
</evidence>
<evidence type="ECO:0000313" key="5">
    <source>
        <dbReference type="EMBL" id="ARP60420.1"/>
    </source>
</evidence>
<dbReference type="PANTHER" id="PTHR33678:SF1">
    <property type="entry name" value="BLL1576 PROTEIN"/>
    <property type="match status" value="1"/>
</dbReference>
<dbReference type="InterPro" id="IPR045618">
    <property type="entry name" value="DUF6444"/>
</dbReference>
<feature type="region of interest" description="Disordered" evidence="1">
    <location>
        <begin position="41"/>
        <end position="86"/>
    </location>
</feature>
<evidence type="ECO:0000313" key="6">
    <source>
        <dbReference type="EMBL" id="ARP61437.1"/>
    </source>
</evidence>
<dbReference type="NCBIfam" id="NF033517">
    <property type="entry name" value="transpos_IS66"/>
    <property type="match status" value="1"/>
</dbReference>
<reference evidence="5 7" key="1">
    <citation type="submission" date="2017-04" db="EMBL/GenBank/DDBJ databases">
        <title>Complete Genome Sequence of Bacillus thuringiensis type Strain ATCC 10792.</title>
        <authorList>
            <person name="Oh D.-H."/>
            <person name="Park B.-J."/>
            <person name="Shuai W."/>
            <person name="Chelliah R."/>
        </authorList>
    </citation>
    <scope>NUCLEOTIDE SEQUENCE [LARGE SCALE GENOMIC DNA]</scope>
    <source>
        <strain evidence="5 7">ATCC 10792</strain>
        <plasmid evidence="6 7">poh1</plasmid>
    </source>
</reference>
<dbReference type="AlphaFoldDB" id="A0A1W6WV05"/>
<evidence type="ECO:0000313" key="7">
    <source>
        <dbReference type="Proteomes" id="UP000194143"/>
    </source>
</evidence>
<feature type="domain" description="Transposase IS66 central" evidence="2">
    <location>
        <begin position="163"/>
        <end position="431"/>
    </location>
</feature>
<dbReference type="Pfam" id="PF13005">
    <property type="entry name" value="zf-IS66"/>
    <property type="match status" value="1"/>
</dbReference>
<dbReference type="PANTHER" id="PTHR33678">
    <property type="entry name" value="BLL1576 PROTEIN"/>
    <property type="match status" value="1"/>
</dbReference>
<sequence length="470" mass="53737">MLKKQDILAVFQKGPQAICDFVHDLENQIQDLKGRIEELENRSKKNSQNSHKPPSTDGLRKPVTKSLRKSSHRQTGGQLGHKGHTLSLTATPDHTITYSPTYCTCCHTSLDHEPVNGYRIRQVYDLPPIQIKVTEHKVEQKECPHCHAIQEAQFPSTVSRPVQYGPNVKRLIPYLTHYQCLSLKRTKEFFQDCFGHAISEGTLVNHTHAFSSQLHPFLQDVKEKILQSPVVHFDETGMRVENKTQWLHTASTPEVTLQHIHQKRGKEAMDAGEILPSFSGIAIHDGWKSYDAYIDCRHVLCNAHLLRDLQGIIDSTGQKWAQQMQEFLTQALTLKKEYKGSLSKAKQQHLFTVYQSILKEQPVLSAKLKKQRKQTPAQNLWNRFVKYADRILAFLEHPDIPFDNNQAERDIRMTKVKQKVSGTFRSKEGAESFCQIRSFMSTMKKQKQSVLQAIGQVIETGTVPWNSTTS</sequence>
<name>A0A1W6WV05_BACTU</name>
<evidence type="ECO:0000259" key="2">
    <source>
        <dbReference type="Pfam" id="PF03050"/>
    </source>
</evidence>
<dbReference type="Pfam" id="PF03050">
    <property type="entry name" value="DDE_Tnp_IS66"/>
    <property type="match status" value="1"/>
</dbReference>
<dbReference type="InterPro" id="IPR024474">
    <property type="entry name" value="Znf_dom_IS66"/>
</dbReference>
<dbReference type="Proteomes" id="UP000194143">
    <property type="component" value="Plasmid poh1"/>
</dbReference>
<organism evidence="5 7">
    <name type="scientific">Bacillus thuringiensis</name>
    <dbReference type="NCBI Taxonomy" id="1428"/>
    <lineage>
        <taxon>Bacteria</taxon>
        <taxon>Bacillati</taxon>
        <taxon>Bacillota</taxon>
        <taxon>Bacilli</taxon>
        <taxon>Bacillales</taxon>
        <taxon>Bacillaceae</taxon>
        <taxon>Bacillus</taxon>
        <taxon>Bacillus cereus group</taxon>
    </lineage>
</organism>
<geneLocation type="plasmid" evidence="6 7">
    <name>poh1</name>
</geneLocation>
<feature type="domain" description="DUF6444" evidence="4">
    <location>
        <begin position="25"/>
        <end position="85"/>
    </location>
</feature>
<protein>
    <submittedName>
        <fullName evidence="5">Transposase</fullName>
    </submittedName>
</protein>
<feature type="domain" description="Transposase IS66 zinc-finger binding" evidence="3">
    <location>
        <begin position="100"/>
        <end position="147"/>
    </location>
</feature>
<gene>
    <name evidence="5" type="ORF">CAB88_26495</name>
    <name evidence="6" type="ORF">CAB88_31035</name>
</gene>
<dbReference type="InterPro" id="IPR004291">
    <property type="entry name" value="Transposase_IS66_central"/>
</dbReference>
<dbReference type="EMBL" id="CP021061">
    <property type="protein sequence ID" value="ARP60420.1"/>
    <property type="molecule type" value="Genomic_DNA"/>
</dbReference>
<dbReference type="EMBL" id="CP021062">
    <property type="protein sequence ID" value="ARP61437.1"/>
    <property type="molecule type" value="Genomic_DNA"/>
</dbReference>
<dbReference type="Proteomes" id="UP000194143">
    <property type="component" value="Chromosome"/>
</dbReference>
<proteinExistence type="predicted"/>
<dbReference type="Pfam" id="PF20042">
    <property type="entry name" value="DUF6444"/>
    <property type="match status" value="1"/>
</dbReference>
<evidence type="ECO:0000259" key="3">
    <source>
        <dbReference type="Pfam" id="PF13005"/>
    </source>
</evidence>